<dbReference type="OrthoDB" id="2428341at2"/>
<comment type="caution">
    <text evidence="1">The sequence shown here is derived from an EMBL/GenBank/DDBJ whole genome shotgun (WGS) entry which is preliminary data.</text>
</comment>
<keyword evidence="2" id="KW-1185">Reference proteome</keyword>
<dbReference type="RefSeq" id="WP_123163997.1">
    <property type="nucleotide sequence ID" value="NZ_RIAX01000001.1"/>
</dbReference>
<evidence type="ECO:0000313" key="1">
    <source>
        <dbReference type="EMBL" id="RNF41250.1"/>
    </source>
</evidence>
<accession>A0A3M8PEN7</accession>
<gene>
    <name evidence="1" type="ORF">EEX84_02575</name>
</gene>
<sequence>MSMKPFKGSSMVMKMTQALMKDGWSFIPDEFDVIVRAENKKTGEAVSFPSIGNLKTWLYEKALSTPN</sequence>
<evidence type="ECO:0000313" key="2">
    <source>
        <dbReference type="Proteomes" id="UP000275473"/>
    </source>
</evidence>
<dbReference type="AlphaFoldDB" id="A0A3M8PEN7"/>
<organism evidence="1 2">
    <name type="scientific">Planococcus salinus</name>
    <dbReference type="NCBI Taxonomy" id="1848460"/>
    <lineage>
        <taxon>Bacteria</taxon>
        <taxon>Bacillati</taxon>
        <taxon>Bacillota</taxon>
        <taxon>Bacilli</taxon>
        <taxon>Bacillales</taxon>
        <taxon>Caryophanaceae</taxon>
        <taxon>Planococcus</taxon>
    </lineage>
</organism>
<reference evidence="1 2" key="1">
    <citation type="journal article" date="2018" name="Int. J. Syst. Evol. Microbiol.">
        <title>Planococcus salinus sp. nov., a moderately halophilic bacterium isolated from a saline-alkali soil.</title>
        <authorList>
            <person name="Gan L."/>
        </authorList>
    </citation>
    <scope>NUCLEOTIDE SEQUENCE [LARGE SCALE GENOMIC DNA]</scope>
    <source>
        <strain evidence="1 2">LCB217</strain>
    </source>
</reference>
<dbReference type="Proteomes" id="UP000275473">
    <property type="component" value="Unassembled WGS sequence"/>
</dbReference>
<proteinExistence type="predicted"/>
<protein>
    <submittedName>
        <fullName evidence="1">Uncharacterized protein</fullName>
    </submittedName>
</protein>
<name>A0A3M8PEN7_9BACL</name>
<dbReference type="EMBL" id="RIAX01000001">
    <property type="protein sequence ID" value="RNF41250.1"/>
    <property type="molecule type" value="Genomic_DNA"/>
</dbReference>